<evidence type="ECO:0000313" key="2">
    <source>
        <dbReference type="Proteomes" id="UP000664303"/>
    </source>
</evidence>
<dbReference type="RefSeq" id="WP_206559830.1">
    <property type="nucleotide sequence ID" value="NZ_JAFKCZ010000005.1"/>
</dbReference>
<accession>A0A939IIA0</accession>
<name>A0A939IIA0_9GAMM</name>
<proteinExistence type="predicted"/>
<gene>
    <name evidence="1" type="ORF">JYP50_07245</name>
</gene>
<protein>
    <submittedName>
        <fullName evidence="1">Carboxymuconolactone decarboxylase family protein</fullName>
    </submittedName>
</protein>
<dbReference type="InterPro" id="IPR029032">
    <property type="entry name" value="AhpD-like"/>
</dbReference>
<keyword evidence="2" id="KW-1185">Reference proteome</keyword>
<comment type="caution">
    <text evidence="1">The sequence shown here is derived from an EMBL/GenBank/DDBJ whole genome shotgun (WGS) entry which is preliminary data.</text>
</comment>
<dbReference type="AlphaFoldDB" id="A0A939IIA0"/>
<dbReference type="Proteomes" id="UP000664303">
    <property type="component" value="Unassembled WGS sequence"/>
</dbReference>
<sequence>MTSQARVTNSHAPTGNIIRDSALGLVPETLGNYMDLNRQLWEGGPLSPAEIEIARIRNARKVNCVFCKSVRYDIAQEDGLSEDRVQMIDDDYEQSNLTDREKLILAFTDQYLNDPAGLDSALKERLRQVFTPQELVHLSMVVAFFNGFSRCAVAIGGMPDELPVMTISVPQ</sequence>
<dbReference type="PANTHER" id="PTHR34846">
    <property type="entry name" value="4-CARBOXYMUCONOLACTONE DECARBOXYLASE FAMILY PROTEIN (AFU_ORTHOLOGUE AFUA_6G11590)"/>
    <property type="match status" value="1"/>
</dbReference>
<dbReference type="EMBL" id="JAFKCZ010000005">
    <property type="protein sequence ID" value="MBN7796379.1"/>
    <property type="molecule type" value="Genomic_DNA"/>
</dbReference>
<reference evidence="1" key="1">
    <citation type="submission" date="2021-02" db="EMBL/GenBank/DDBJ databases">
        <title>PHA producing bacteria isolated from coastal sediment in Guangdong, Shenzhen.</title>
        <authorList>
            <person name="Zheng W."/>
            <person name="Yu S."/>
            <person name="Huang Y."/>
        </authorList>
    </citation>
    <scope>NUCLEOTIDE SEQUENCE</scope>
    <source>
        <strain evidence="1">TN14-10</strain>
    </source>
</reference>
<organism evidence="1 2">
    <name type="scientific">Parahaliea mediterranea</name>
    <dbReference type="NCBI Taxonomy" id="651086"/>
    <lineage>
        <taxon>Bacteria</taxon>
        <taxon>Pseudomonadati</taxon>
        <taxon>Pseudomonadota</taxon>
        <taxon>Gammaproteobacteria</taxon>
        <taxon>Cellvibrionales</taxon>
        <taxon>Halieaceae</taxon>
        <taxon>Parahaliea</taxon>
    </lineage>
</organism>
<evidence type="ECO:0000313" key="1">
    <source>
        <dbReference type="EMBL" id="MBN7796379.1"/>
    </source>
</evidence>
<dbReference type="SUPFAM" id="SSF69118">
    <property type="entry name" value="AhpD-like"/>
    <property type="match status" value="1"/>
</dbReference>
<dbReference type="Gene3D" id="1.20.1290.10">
    <property type="entry name" value="AhpD-like"/>
    <property type="match status" value="1"/>
</dbReference>
<dbReference type="PANTHER" id="PTHR34846:SF10">
    <property type="entry name" value="CYTOPLASMIC PROTEIN"/>
    <property type="match status" value="1"/>
</dbReference>